<proteinExistence type="inferred from homology"/>
<accession>A0ABP0ZNI7</accession>
<evidence type="ECO:0000313" key="18">
    <source>
        <dbReference type="EMBL" id="CAK9440873.1"/>
    </source>
</evidence>
<feature type="domain" description="Glycoside hydrolase family 20 catalytic" evidence="9">
    <location>
        <begin position="164"/>
        <end position="505"/>
    </location>
</feature>
<evidence type="ECO:0000313" key="12">
    <source>
        <dbReference type="EMBL" id="CAK9436639.1"/>
    </source>
</evidence>
<evidence type="ECO:0000256" key="3">
    <source>
        <dbReference type="ARBA" id="ARBA00022729"/>
    </source>
</evidence>
<dbReference type="PIRSF" id="PIRSF001093">
    <property type="entry name" value="B-hxosamndse_ab_euk"/>
    <property type="match status" value="1"/>
</dbReference>
<evidence type="ECO:0000256" key="1">
    <source>
        <dbReference type="ARBA" id="ARBA00001231"/>
    </source>
</evidence>
<dbReference type="SUPFAM" id="SSF55545">
    <property type="entry name" value="beta-N-acetylhexosaminidase-like domain"/>
    <property type="match status" value="1"/>
</dbReference>
<evidence type="ECO:0000256" key="5">
    <source>
        <dbReference type="ARBA" id="ARBA00023180"/>
    </source>
</evidence>
<dbReference type="InterPro" id="IPR015883">
    <property type="entry name" value="Glyco_hydro_20_cat"/>
</dbReference>
<dbReference type="PANTHER" id="PTHR22600">
    <property type="entry name" value="BETA-HEXOSAMINIDASE"/>
    <property type="match status" value="1"/>
</dbReference>
<dbReference type="GeneID" id="92205201"/>
<dbReference type="InterPro" id="IPR029019">
    <property type="entry name" value="HEX_eukaryotic_N"/>
</dbReference>
<dbReference type="InterPro" id="IPR017853">
    <property type="entry name" value="GH"/>
</dbReference>
<dbReference type="EMBL" id="OZ022406">
    <property type="protein sequence ID" value="CAK9436650.1"/>
    <property type="molecule type" value="Genomic_DNA"/>
</dbReference>
<evidence type="ECO:0000313" key="19">
    <source>
        <dbReference type="EMBL" id="CAK9441889.1"/>
    </source>
</evidence>
<dbReference type="PANTHER" id="PTHR22600:SF26">
    <property type="entry name" value="BETA-N-ACETYLHEXOSAMINIDASE"/>
    <property type="match status" value="1"/>
</dbReference>
<evidence type="ECO:0000256" key="8">
    <source>
        <dbReference type="SAM" id="SignalP"/>
    </source>
</evidence>
<evidence type="ECO:0000259" key="9">
    <source>
        <dbReference type="Pfam" id="PF00728"/>
    </source>
</evidence>
<dbReference type="InterPro" id="IPR025705">
    <property type="entry name" value="Beta_hexosaminidase_sua/sub"/>
</dbReference>
<reference evidence="16 20" key="1">
    <citation type="submission" date="2024-03" db="EMBL/GenBank/DDBJ databases">
        <authorList>
            <person name="Brejova B."/>
        </authorList>
    </citation>
    <scope>NUCLEOTIDE SEQUENCE [LARGE SCALE GENOMIC DNA]</scope>
    <source>
        <strain evidence="16 20">CBS 14171</strain>
    </source>
</reference>
<dbReference type="EMBL" id="OZ022411">
    <property type="protein sequence ID" value="CAK9441889.1"/>
    <property type="molecule type" value="Genomic_DNA"/>
</dbReference>
<evidence type="ECO:0000256" key="4">
    <source>
        <dbReference type="ARBA" id="ARBA00022801"/>
    </source>
</evidence>
<feature type="signal peptide" evidence="8">
    <location>
        <begin position="1"/>
        <end position="16"/>
    </location>
</feature>
<comment type="similarity">
    <text evidence="2 7">Belongs to the glycosyl hydrolase 20 family.</text>
</comment>
<evidence type="ECO:0000259" key="10">
    <source>
        <dbReference type="Pfam" id="PF14845"/>
    </source>
</evidence>
<dbReference type="Proteomes" id="UP001497383">
    <property type="component" value="Chromosome 7"/>
</dbReference>
<evidence type="ECO:0000313" key="17">
    <source>
        <dbReference type="EMBL" id="CAK9440786.1"/>
    </source>
</evidence>
<dbReference type="Pfam" id="PF14845">
    <property type="entry name" value="Glycohydro_20b2"/>
    <property type="match status" value="1"/>
</dbReference>
<evidence type="ECO:0000313" key="20">
    <source>
        <dbReference type="Proteomes" id="UP001497383"/>
    </source>
</evidence>
<evidence type="ECO:0000313" key="14">
    <source>
        <dbReference type="EMBL" id="CAK9437737.1"/>
    </source>
</evidence>
<dbReference type="Proteomes" id="UP001497383">
    <property type="component" value="Chromosome 6"/>
</dbReference>
<dbReference type="Gene3D" id="3.20.20.80">
    <property type="entry name" value="Glycosidases"/>
    <property type="match status" value="1"/>
</dbReference>
<feature type="chain" id="PRO_5045029650" description="Beta-hexosaminidase" evidence="8">
    <location>
        <begin position="17"/>
        <end position="560"/>
    </location>
</feature>
<dbReference type="EMBL" id="OZ022408">
    <property type="protein sequence ID" value="CAK9439823.1"/>
    <property type="molecule type" value="Genomic_DNA"/>
</dbReference>
<keyword evidence="4 7" id="KW-0378">Hydrolase</keyword>
<feature type="domain" description="Beta-hexosaminidase eukaryotic type N-terminal" evidence="10">
    <location>
        <begin position="21"/>
        <end position="142"/>
    </location>
</feature>
<dbReference type="SUPFAM" id="SSF51445">
    <property type="entry name" value="(Trans)glycosidases"/>
    <property type="match status" value="1"/>
</dbReference>
<evidence type="ECO:0000313" key="13">
    <source>
        <dbReference type="EMBL" id="CAK9436650.1"/>
    </source>
</evidence>
<dbReference type="EMBL" id="OZ022405">
    <property type="protein sequence ID" value="CAK9436639.1"/>
    <property type="molecule type" value="Genomic_DNA"/>
</dbReference>
<evidence type="ECO:0000256" key="7">
    <source>
        <dbReference type="PIRNR" id="PIRNR001093"/>
    </source>
</evidence>
<dbReference type="EMBL" id="OZ022405">
    <property type="protein sequence ID" value="CAK9435278.1"/>
    <property type="molecule type" value="Genomic_DNA"/>
</dbReference>
<dbReference type="Gene3D" id="3.30.379.10">
    <property type="entry name" value="Chitobiase/beta-hexosaminidase domain 2-like"/>
    <property type="match status" value="1"/>
</dbReference>
<gene>
    <name evidence="11" type="ORF">LODBEIA_P00050</name>
    <name evidence="12" type="ORF">LODBEIA_P11630</name>
    <name evidence="13" type="ORF">LODBEIA_P11720</name>
    <name evidence="14" type="ORF">LODBEIA_P21150</name>
    <name evidence="15" type="ORF">LODBEIA_P30820</name>
    <name evidence="16" type="ORF">LODBEIA_P39230</name>
    <name evidence="17" type="ORF">LODBEIA_P47330</name>
    <name evidence="18" type="ORF">LODBEIA_P47420</name>
    <name evidence="19" type="ORF">LODBEIA_P57570</name>
</gene>
<keyword evidence="6 7" id="KW-0326">Glycosidase</keyword>
<dbReference type="RefSeq" id="XP_066826943.1">
    <property type="nucleotide sequence ID" value="XM_066975282.1"/>
</dbReference>
<evidence type="ECO:0000313" key="11">
    <source>
        <dbReference type="EMBL" id="CAK9435278.1"/>
    </source>
</evidence>
<evidence type="ECO:0000313" key="15">
    <source>
        <dbReference type="EMBL" id="CAK9438858.1"/>
    </source>
</evidence>
<dbReference type="EMBL" id="OZ022408">
    <property type="protein sequence ID" value="CAK9438858.1"/>
    <property type="molecule type" value="Genomic_DNA"/>
</dbReference>
<comment type="catalytic activity">
    <reaction evidence="1 7">
        <text>Hydrolysis of terminal non-reducing N-acetyl-D-hexosamine residues in N-acetyl-beta-D-hexosaminides.</text>
        <dbReference type="EC" id="3.2.1.52"/>
    </reaction>
</comment>
<dbReference type="EC" id="3.2.1.52" evidence="7"/>
<dbReference type="EMBL" id="OZ022406">
    <property type="protein sequence ID" value="CAK9437737.1"/>
    <property type="molecule type" value="Genomic_DNA"/>
</dbReference>
<sequence>MLGLVWYILLCSRVLAVSVDPLPRPQNVTWFGQNAIVIDLENIELEEEAGDNSLVQEAFERAVDDIKTVKWSPYLYQNVTAHCPESKASAPNVVTVNITDYDADLQFGVDESYQLNVDEDGISISSETIWGTLHALTTLQQMVVYQCGQYLVEQSVHVHDYPLFKHRGLMVDSARNFLPVDKITEQIEVMALAKMNTLHWHLVDSQSWPVEIDSYPEMTEDAYSASEVYTKKDLVSVLDFARARGVRLVPEIDMPGHARAGWRKVDPNIVECADQFWNYAGVEPPSGQLNIMNDETYTVIGDVYHELSNVFRDHYFHVGNDELQKNCYPDSWYDNATLSDITQHYLDRALPMYNSVPERQLIMWDDVLLADGAVESLPGNITLQIWHTGSGIKNLTSRGYKVVVSSYDHLYLDCGYGGFLTNDWKYVDAPQNTQFNTCKGGSWCGPYKTWQRIYTFDFLSNLTQSEQELVVGAEAVLWSEQVDFAVLTGKIWPRASALGESLWSGNKNASGEFRLYEMSTRIVKFREYLVSLGFAVSPLVPKFCLFNPHGCDAERPPVHF</sequence>
<dbReference type="InterPro" id="IPR029018">
    <property type="entry name" value="Hex-like_dom2"/>
</dbReference>
<evidence type="ECO:0000256" key="2">
    <source>
        <dbReference type="ARBA" id="ARBA00006285"/>
    </source>
</evidence>
<organism evidence="16 20">
    <name type="scientific">Lodderomyces beijingensis</name>
    <dbReference type="NCBI Taxonomy" id="1775926"/>
    <lineage>
        <taxon>Eukaryota</taxon>
        <taxon>Fungi</taxon>
        <taxon>Dikarya</taxon>
        <taxon>Ascomycota</taxon>
        <taxon>Saccharomycotina</taxon>
        <taxon>Pichiomycetes</taxon>
        <taxon>Debaryomycetaceae</taxon>
        <taxon>Candida/Lodderomyces clade</taxon>
        <taxon>Lodderomyces</taxon>
    </lineage>
</organism>
<dbReference type="Proteomes" id="UP001497383">
    <property type="component" value="Chromosome 4"/>
</dbReference>
<dbReference type="Proteomes" id="UP001497383">
    <property type="component" value="Chromosome 2"/>
</dbReference>
<keyword evidence="20" id="KW-1185">Reference proteome</keyword>
<keyword evidence="5" id="KW-0325">Glycoprotein</keyword>
<evidence type="ECO:0000256" key="6">
    <source>
        <dbReference type="ARBA" id="ARBA00023295"/>
    </source>
</evidence>
<dbReference type="EMBL" id="OZ022409">
    <property type="protein sequence ID" value="CAK9440786.1"/>
    <property type="molecule type" value="Genomic_DNA"/>
</dbReference>
<dbReference type="EMBL" id="OZ022410">
    <property type="protein sequence ID" value="CAK9440873.1"/>
    <property type="molecule type" value="Genomic_DNA"/>
</dbReference>
<dbReference type="Proteomes" id="UP001497383">
    <property type="component" value="Chromosome 1"/>
</dbReference>
<keyword evidence="3 8" id="KW-0732">Signal</keyword>
<evidence type="ECO:0000313" key="16">
    <source>
        <dbReference type="EMBL" id="CAK9439823.1"/>
    </source>
</evidence>
<name>A0ABP0ZNI7_9ASCO</name>
<dbReference type="Proteomes" id="UP001497383">
    <property type="component" value="Chromosome 5"/>
</dbReference>
<dbReference type="PRINTS" id="PR00738">
    <property type="entry name" value="GLHYDRLASE20"/>
</dbReference>
<protein>
    <recommendedName>
        <fullName evidence="7">Beta-hexosaminidase</fullName>
        <ecNumber evidence="7">3.2.1.52</ecNumber>
    </recommendedName>
</protein>
<dbReference type="Pfam" id="PF00728">
    <property type="entry name" value="Glyco_hydro_20"/>
    <property type="match status" value="1"/>
</dbReference>